<feature type="domain" description="HTH marR-type" evidence="4">
    <location>
        <begin position="5"/>
        <end position="139"/>
    </location>
</feature>
<dbReference type="PROSITE" id="PS50995">
    <property type="entry name" value="HTH_MARR_2"/>
    <property type="match status" value="1"/>
</dbReference>
<dbReference type="AlphaFoldDB" id="A0A841EMM8"/>
<accession>A0A841EMM8</accession>
<dbReference type="Proteomes" id="UP000524404">
    <property type="component" value="Unassembled WGS sequence"/>
</dbReference>
<gene>
    <name evidence="5" type="ORF">HNP25_002112</name>
</gene>
<keyword evidence="6" id="KW-1185">Reference proteome</keyword>
<evidence type="ECO:0000313" key="6">
    <source>
        <dbReference type="Proteomes" id="UP000524404"/>
    </source>
</evidence>
<dbReference type="GO" id="GO:0003677">
    <property type="term" value="F:DNA binding"/>
    <property type="evidence" value="ECO:0007669"/>
    <property type="project" value="UniProtKB-KW"/>
</dbReference>
<evidence type="ECO:0000259" key="4">
    <source>
        <dbReference type="PROSITE" id="PS50995"/>
    </source>
</evidence>
<dbReference type="Gene3D" id="1.10.10.10">
    <property type="entry name" value="Winged helix-like DNA-binding domain superfamily/Winged helix DNA-binding domain"/>
    <property type="match status" value="1"/>
</dbReference>
<protein>
    <submittedName>
        <fullName evidence="5">DNA-binding MarR family transcriptional regulator</fullName>
    </submittedName>
</protein>
<dbReference type="EMBL" id="JACHKT010000013">
    <property type="protein sequence ID" value="MBB6003454.1"/>
    <property type="molecule type" value="Genomic_DNA"/>
</dbReference>
<evidence type="ECO:0000256" key="3">
    <source>
        <dbReference type="ARBA" id="ARBA00023163"/>
    </source>
</evidence>
<dbReference type="SMART" id="SM00347">
    <property type="entry name" value="HTH_MARR"/>
    <property type="match status" value="1"/>
</dbReference>
<dbReference type="PANTHER" id="PTHR33164">
    <property type="entry name" value="TRANSCRIPTIONAL REGULATOR, MARR FAMILY"/>
    <property type="match status" value="1"/>
</dbReference>
<keyword evidence="2 5" id="KW-0238">DNA-binding</keyword>
<reference evidence="5 6" key="1">
    <citation type="submission" date="2020-08" db="EMBL/GenBank/DDBJ databases">
        <title>Functional genomics of gut bacteria from endangered species of beetles.</title>
        <authorList>
            <person name="Carlos-Shanley C."/>
        </authorList>
    </citation>
    <scope>NUCLEOTIDE SEQUENCE [LARGE SCALE GENOMIC DNA]</scope>
    <source>
        <strain evidence="5 6">S00070</strain>
    </source>
</reference>
<dbReference type="InterPro" id="IPR036390">
    <property type="entry name" value="WH_DNA-bd_sf"/>
</dbReference>
<sequence length="144" mass="16859">MQKISNTFFYQLEKTVKTYRQYFQAQMKTHGFDITLDQWLILNTILDYPNASQTEIAEKVFKDKASITRIIELLIKNEYLTREGHPTHGRMFQFQLTPKGLKTIEQLNQLVPKFRENALAGTASENIEVSQSLMQIIVENCKRE</sequence>
<evidence type="ECO:0000256" key="1">
    <source>
        <dbReference type="ARBA" id="ARBA00023015"/>
    </source>
</evidence>
<dbReference type="RefSeq" id="WP_184133944.1">
    <property type="nucleotide sequence ID" value="NZ_JACHKT010000013.1"/>
</dbReference>
<name>A0A841EMM8_9BACT</name>
<evidence type="ECO:0000256" key="2">
    <source>
        <dbReference type="ARBA" id="ARBA00023125"/>
    </source>
</evidence>
<dbReference type="InterPro" id="IPR036388">
    <property type="entry name" value="WH-like_DNA-bd_sf"/>
</dbReference>
<comment type="caution">
    <text evidence="5">The sequence shown here is derived from an EMBL/GenBank/DDBJ whole genome shotgun (WGS) entry which is preliminary data.</text>
</comment>
<dbReference type="SUPFAM" id="SSF46785">
    <property type="entry name" value="Winged helix' DNA-binding domain"/>
    <property type="match status" value="1"/>
</dbReference>
<dbReference type="Pfam" id="PF12802">
    <property type="entry name" value="MarR_2"/>
    <property type="match status" value="1"/>
</dbReference>
<evidence type="ECO:0000313" key="5">
    <source>
        <dbReference type="EMBL" id="MBB6003454.1"/>
    </source>
</evidence>
<dbReference type="InterPro" id="IPR039422">
    <property type="entry name" value="MarR/SlyA-like"/>
</dbReference>
<proteinExistence type="predicted"/>
<organism evidence="5 6">
    <name type="scientific">Arcicella rosea</name>
    <dbReference type="NCBI Taxonomy" id="502909"/>
    <lineage>
        <taxon>Bacteria</taxon>
        <taxon>Pseudomonadati</taxon>
        <taxon>Bacteroidota</taxon>
        <taxon>Cytophagia</taxon>
        <taxon>Cytophagales</taxon>
        <taxon>Flectobacillaceae</taxon>
        <taxon>Arcicella</taxon>
    </lineage>
</organism>
<dbReference type="GO" id="GO:0003700">
    <property type="term" value="F:DNA-binding transcription factor activity"/>
    <property type="evidence" value="ECO:0007669"/>
    <property type="project" value="InterPro"/>
</dbReference>
<dbReference type="PANTHER" id="PTHR33164:SF64">
    <property type="entry name" value="TRANSCRIPTIONAL REGULATOR SLYA"/>
    <property type="match status" value="1"/>
</dbReference>
<dbReference type="GO" id="GO:0006950">
    <property type="term" value="P:response to stress"/>
    <property type="evidence" value="ECO:0007669"/>
    <property type="project" value="TreeGrafter"/>
</dbReference>
<keyword evidence="1" id="KW-0805">Transcription regulation</keyword>
<keyword evidence="3" id="KW-0804">Transcription</keyword>
<dbReference type="InterPro" id="IPR000835">
    <property type="entry name" value="HTH_MarR-typ"/>
</dbReference>